<dbReference type="EMBL" id="BAABJP010000026">
    <property type="protein sequence ID" value="GAA5162620.1"/>
    <property type="molecule type" value="Genomic_DNA"/>
</dbReference>
<dbReference type="InterPro" id="IPR035906">
    <property type="entry name" value="MetI-like_sf"/>
</dbReference>
<evidence type="ECO:0000313" key="10">
    <source>
        <dbReference type="Proteomes" id="UP001428817"/>
    </source>
</evidence>
<evidence type="ECO:0000259" key="8">
    <source>
        <dbReference type="PROSITE" id="PS50928"/>
    </source>
</evidence>
<feature type="transmembrane region" description="Helical" evidence="7">
    <location>
        <begin position="139"/>
        <end position="165"/>
    </location>
</feature>
<dbReference type="PANTHER" id="PTHR43386">
    <property type="entry name" value="OLIGOPEPTIDE TRANSPORT SYSTEM PERMEASE PROTEIN APPC"/>
    <property type="match status" value="1"/>
</dbReference>
<feature type="domain" description="ABC transmembrane type-1" evidence="8">
    <location>
        <begin position="91"/>
        <end position="280"/>
    </location>
</feature>
<comment type="caution">
    <text evidence="9">The sequence shown here is derived from an EMBL/GenBank/DDBJ whole genome shotgun (WGS) entry which is preliminary data.</text>
</comment>
<dbReference type="SUPFAM" id="SSF161098">
    <property type="entry name" value="MetI-like"/>
    <property type="match status" value="1"/>
</dbReference>
<reference evidence="10" key="1">
    <citation type="journal article" date="2019" name="Int. J. Syst. Evol. Microbiol.">
        <title>The Global Catalogue of Microorganisms (GCM) 10K type strain sequencing project: providing services to taxonomists for standard genome sequencing and annotation.</title>
        <authorList>
            <consortium name="The Broad Institute Genomics Platform"/>
            <consortium name="The Broad Institute Genome Sequencing Center for Infectious Disease"/>
            <person name="Wu L."/>
            <person name="Ma J."/>
        </authorList>
    </citation>
    <scope>NUCLEOTIDE SEQUENCE [LARGE SCALE GENOMIC DNA]</scope>
    <source>
        <strain evidence="10">JCM 18303</strain>
    </source>
</reference>
<dbReference type="Proteomes" id="UP001428817">
    <property type="component" value="Unassembled WGS sequence"/>
</dbReference>
<evidence type="ECO:0000256" key="1">
    <source>
        <dbReference type="ARBA" id="ARBA00004651"/>
    </source>
</evidence>
<evidence type="ECO:0000256" key="3">
    <source>
        <dbReference type="ARBA" id="ARBA00022475"/>
    </source>
</evidence>
<comment type="similarity">
    <text evidence="7">Belongs to the binding-protein-dependent transport system permease family.</text>
</comment>
<accession>A0ABP9QIU1</accession>
<gene>
    <name evidence="9" type="ORF">GCM10023321_48470</name>
</gene>
<keyword evidence="3" id="KW-1003">Cell membrane</keyword>
<keyword evidence="5 7" id="KW-1133">Transmembrane helix</keyword>
<keyword evidence="2 7" id="KW-0813">Transport</keyword>
<dbReference type="Pfam" id="PF12911">
    <property type="entry name" value="OppC_N"/>
    <property type="match status" value="1"/>
</dbReference>
<protein>
    <submittedName>
        <fullName evidence="9">ABC transporter permease</fullName>
    </submittedName>
</protein>
<feature type="transmembrane region" description="Helical" evidence="7">
    <location>
        <begin position="258"/>
        <end position="279"/>
    </location>
</feature>
<feature type="transmembrane region" description="Helical" evidence="7">
    <location>
        <begin position="31"/>
        <end position="55"/>
    </location>
</feature>
<evidence type="ECO:0000256" key="2">
    <source>
        <dbReference type="ARBA" id="ARBA00022448"/>
    </source>
</evidence>
<dbReference type="Gene3D" id="1.10.3720.10">
    <property type="entry name" value="MetI-like"/>
    <property type="match status" value="1"/>
</dbReference>
<feature type="transmembrane region" description="Helical" evidence="7">
    <location>
        <begin position="212"/>
        <end position="238"/>
    </location>
</feature>
<dbReference type="RefSeq" id="WP_185065857.1">
    <property type="nucleotide sequence ID" value="NZ_BAABJP010000026.1"/>
</dbReference>
<keyword evidence="6 7" id="KW-0472">Membrane</keyword>
<sequence length="296" mass="30492">MTAATVGPAAPSAGAAGLRRTVRRFLGNRLAVGALAVLGLILLVAAAAPVIAPYAPSQIDIANRLSGPTFAHWLGTDALGRDTLSRLMFAGRVSLGAASLAVAIAVVIGLPLGMVAGYLGGRLDWLLARAADVLMTFPALVLTVAIIAAVGPGLSTAMVSLGVVYSPRLFRIVRGATLGVRQETYVEASISIGTPGWLILRRHILPNILSPVLVQVSLLMAAALLTEVTISLLGLGALPPTASWGSMLGAAFGDIRSTPMLVAYPGMAIALVTLSFNLIGDGLRDSFGRETRKGER</sequence>
<feature type="transmembrane region" description="Helical" evidence="7">
    <location>
        <begin position="95"/>
        <end position="119"/>
    </location>
</feature>
<dbReference type="InterPro" id="IPR050366">
    <property type="entry name" value="BP-dependent_transpt_permease"/>
</dbReference>
<dbReference type="Pfam" id="PF00528">
    <property type="entry name" value="BPD_transp_1"/>
    <property type="match status" value="1"/>
</dbReference>
<comment type="subcellular location">
    <subcellularLocation>
        <location evidence="1 7">Cell membrane</location>
        <topology evidence="1 7">Multi-pass membrane protein</topology>
    </subcellularLocation>
</comment>
<dbReference type="PANTHER" id="PTHR43386:SF25">
    <property type="entry name" value="PEPTIDE ABC TRANSPORTER PERMEASE PROTEIN"/>
    <property type="match status" value="1"/>
</dbReference>
<keyword evidence="4 7" id="KW-0812">Transmembrane</keyword>
<proteinExistence type="inferred from homology"/>
<dbReference type="CDD" id="cd06261">
    <property type="entry name" value="TM_PBP2"/>
    <property type="match status" value="1"/>
</dbReference>
<evidence type="ECO:0000256" key="7">
    <source>
        <dbReference type="RuleBase" id="RU363032"/>
    </source>
</evidence>
<evidence type="ECO:0000313" key="9">
    <source>
        <dbReference type="EMBL" id="GAA5162620.1"/>
    </source>
</evidence>
<keyword evidence="10" id="KW-1185">Reference proteome</keyword>
<dbReference type="InterPro" id="IPR025966">
    <property type="entry name" value="OppC_N"/>
</dbReference>
<evidence type="ECO:0000256" key="5">
    <source>
        <dbReference type="ARBA" id="ARBA00022989"/>
    </source>
</evidence>
<name>A0ABP9QIU1_9PSEU</name>
<evidence type="ECO:0000256" key="6">
    <source>
        <dbReference type="ARBA" id="ARBA00023136"/>
    </source>
</evidence>
<evidence type="ECO:0000256" key="4">
    <source>
        <dbReference type="ARBA" id="ARBA00022692"/>
    </source>
</evidence>
<dbReference type="PROSITE" id="PS50928">
    <property type="entry name" value="ABC_TM1"/>
    <property type="match status" value="1"/>
</dbReference>
<dbReference type="InterPro" id="IPR000515">
    <property type="entry name" value="MetI-like"/>
</dbReference>
<organism evidence="9 10">
    <name type="scientific">Pseudonocardia eucalypti</name>
    <dbReference type="NCBI Taxonomy" id="648755"/>
    <lineage>
        <taxon>Bacteria</taxon>
        <taxon>Bacillati</taxon>
        <taxon>Actinomycetota</taxon>
        <taxon>Actinomycetes</taxon>
        <taxon>Pseudonocardiales</taxon>
        <taxon>Pseudonocardiaceae</taxon>
        <taxon>Pseudonocardia</taxon>
    </lineage>
</organism>